<gene>
    <name evidence="1" type="ORF">LWI29_000943</name>
</gene>
<keyword evidence="2" id="KW-1185">Reference proteome</keyword>
<reference evidence="1" key="1">
    <citation type="journal article" date="2022" name="Plant J.">
        <title>Strategies of tolerance reflected in two North American maple genomes.</title>
        <authorList>
            <person name="McEvoy S.L."/>
            <person name="Sezen U.U."/>
            <person name="Trouern-Trend A."/>
            <person name="McMahon S.M."/>
            <person name="Schaberg P.G."/>
            <person name="Yang J."/>
            <person name="Wegrzyn J.L."/>
            <person name="Swenson N.G."/>
        </authorList>
    </citation>
    <scope>NUCLEOTIDE SEQUENCE</scope>
    <source>
        <strain evidence="1">NS2018</strain>
    </source>
</reference>
<reference evidence="1" key="2">
    <citation type="submission" date="2023-06" db="EMBL/GenBank/DDBJ databases">
        <authorList>
            <person name="Swenson N.G."/>
            <person name="Wegrzyn J.L."/>
            <person name="Mcevoy S.L."/>
        </authorList>
    </citation>
    <scope>NUCLEOTIDE SEQUENCE</scope>
    <source>
        <strain evidence="1">NS2018</strain>
        <tissue evidence="1">Leaf</tissue>
    </source>
</reference>
<sequence length="272" mass="30240">MRRRRQLRDCEKCGDGERFGDGTRLLRFSDRERCYFGETCGGFGDSSNDDDSFSFCLSHFRFQNLKPKYSHSLSQPHLPSTDLNETTLLLPSFDDGHLSVSTTAPSPTRPAASPLLFDVDFSFSDETSRFSSAVRRRLLLLRRDQPLLLCCSTSTAPSSTRPTVSPLLLRSTSTASPLHRLLLLSTSCENSSQPEVNSNNVDNVVNVEESSSQIRSDDQVTDRKRKFRSHIWEHYDFSSVNGNAIDGVGDIDIDDDNDNEVNEAACSGAANA</sequence>
<evidence type="ECO:0000313" key="1">
    <source>
        <dbReference type="EMBL" id="KAK0606573.1"/>
    </source>
</evidence>
<organism evidence="1 2">
    <name type="scientific">Acer saccharum</name>
    <name type="common">Sugar maple</name>
    <dbReference type="NCBI Taxonomy" id="4024"/>
    <lineage>
        <taxon>Eukaryota</taxon>
        <taxon>Viridiplantae</taxon>
        <taxon>Streptophyta</taxon>
        <taxon>Embryophyta</taxon>
        <taxon>Tracheophyta</taxon>
        <taxon>Spermatophyta</taxon>
        <taxon>Magnoliopsida</taxon>
        <taxon>eudicotyledons</taxon>
        <taxon>Gunneridae</taxon>
        <taxon>Pentapetalae</taxon>
        <taxon>rosids</taxon>
        <taxon>malvids</taxon>
        <taxon>Sapindales</taxon>
        <taxon>Sapindaceae</taxon>
        <taxon>Hippocastanoideae</taxon>
        <taxon>Acereae</taxon>
        <taxon>Acer</taxon>
    </lineage>
</organism>
<dbReference type="Proteomes" id="UP001168877">
    <property type="component" value="Unassembled WGS sequence"/>
</dbReference>
<evidence type="ECO:0000313" key="2">
    <source>
        <dbReference type="Proteomes" id="UP001168877"/>
    </source>
</evidence>
<accession>A0AA39TMV0</accession>
<proteinExistence type="predicted"/>
<name>A0AA39TMV0_ACESA</name>
<dbReference type="EMBL" id="JAUESC010000001">
    <property type="protein sequence ID" value="KAK0606573.1"/>
    <property type="molecule type" value="Genomic_DNA"/>
</dbReference>
<protein>
    <submittedName>
        <fullName evidence="1">Uncharacterized protein</fullName>
    </submittedName>
</protein>
<comment type="caution">
    <text evidence="1">The sequence shown here is derived from an EMBL/GenBank/DDBJ whole genome shotgun (WGS) entry which is preliminary data.</text>
</comment>
<dbReference type="AlphaFoldDB" id="A0AA39TMV0"/>